<reference evidence="1 2" key="1">
    <citation type="submission" date="2014-04" db="EMBL/GenBank/DDBJ databases">
        <authorList>
            <person name="Bishop-Lilly K.A."/>
            <person name="Broomall S.M."/>
            <person name="Chain P.S."/>
            <person name="Chertkov O."/>
            <person name="Coyne S.R."/>
            <person name="Daligault H.E."/>
            <person name="Davenport K.W."/>
            <person name="Erkkila T."/>
            <person name="Frey K.G."/>
            <person name="Gibbons H.S."/>
            <person name="Gu W."/>
            <person name="Jaissle J."/>
            <person name="Johnson S.L."/>
            <person name="Koroleva G.I."/>
            <person name="Ladner J.T."/>
            <person name="Lo C.-C."/>
            <person name="Minogue T.D."/>
            <person name="Munk C."/>
            <person name="Palacios G.F."/>
            <person name="Redden C.L."/>
            <person name="Rosenzweig C.N."/>
            <person name="Scholz M.B."/>
            <person name="Teshima H."/>
            <person name="Xu Y."/>
        </authorList>
    </citation>
    <scope>NUCLEOTIDE SEQUENCE [LARGE SCALE GENOMIC DNA]</scope>
    <source>
        <strain evidence="1 2">FAJ</strain>
    </source>
</reference>
<dbReference type="Proteomes" id="UP000029117">
    <property type="component" value="Unassembled WGS sequence"/>
</dbReference>
<keyword evidence="1" id="KW-0489">Methyltransferase</keyword>
<dbReference type="RefSeq" id="WP_035736317.1">
    <property type="nucleotide sequence ID" value="NZ_JACTRV010000002.1"/>
</dbReference>
<protein>
    <submittedName>
        <fullName evidence="1">Methyltransferase domain protein</fullName>
    </submittedName>
</protein>
<keyword evidence="1" id="KW-0808">Transferase</keyword>
<dbReference type="SUPFAM" id="SSF53335">
    <property type="entry name" value="S-adenosyl-L-methionine-dependent methyltransferases"/>
    <property type="match status" value="1"/>
</dbReference>
<dbReference type="Gene3D" id="3.40.50.150">
    <property type="entry name" value="Vaccinia Virus protein VP39"/>
    <property type="match status" value="1"/>
</dbReference>
<sequence>MKNKIIKLISILAQPKLLKQLVSMSKSGYLYNVGWINSFKKQIPIDKDSKPLPWVTYGFIDFISDRLNENMDIFEYGSGNSTLWYGERVKSVISVEHDENWFEKIKSSMPRNVTINYQELIYGGNYSKFSSSLNIKFDIVIVDGRDRVNCVKNAINSIKENGIIVLDDSERDVYKEGIEFLLNKDFRKLDFWGISPGLFYKKNTTLFYKKNNCIGI</sequence>
<dbReference type="GO" id="GO:0008168">
    <property type="term" value="F:methyltransferase activity"/>
    <property type="evidence" value="ECO:0007669"/>
    <property type="project" value="UniProtKB-KW"/>
</dbReference>
<proteinExistence type="predicted"/>
<gene>
    <name evidence="1" type="ORF">DR78_195</name>
</gene>
<accession>A0AAW3DBM1</accession>
<organism evidence="1 2">
    <name type="scientific">Francisella philomiragia</name>
    <dbReference type="NCBI Taxonomy" id="28110"/>
    <lineage>
        <taxon>Bacteria</taxon>
        <taxon>Pseudomonadati</taxon>
        <taxon>Pseudomonadota</taxon>
        <taxon>Gammaproteobacteria</taxon>
        <taxon>Thiotrichales</taxon>
        <taxon>Francisellaceae</taxon>
        <taxon>Francisella</taxon>
    </lineage>
</organism>
<dbReference type="AlphaFoldDB" id="A0AAW3DBM1"/>
<dbReference type="EMBL" id="JOUE01000006">
    <property type="protein sequence ID" value="KFJ42920.1"/>
    <property type="molecule type" value="Genomic_DNA"/>
</dbReference>
<name>A0AAW3DBM1_9GAMM</name>
<evidence type="ECO:0000313" key="2">
    <source>
        <dbReference type="Proteomes" id="UP000029117"/>
    </source>
</evidence>
<comment type="caution">
    <text evidence="1">The sequence shown here is derived from an EMBL/GenBank/DDBJ whole genome shotgun (WGS) entry which is preliminary data.</text>
</comment>
<dbReference type="GO" id="GO:0032259">
    <property type="term" value="P:methylation"/>
    <property type="evidence" value="ECO:0007669"/>
    <property type="project" value="UniProtKB-KW"/>
</dbReference>
<dbReference type="InterPro" id="IPR029063">
    <property type="entry name" value="SAM-dependent_MTases_sf"/>
</dbReference>
<evidence type="ECO:0000313" key="1">
    <source>
        <dbReference type="EMBL" id="KFJ42920.1"/>
    </source>
</evidence>